<dbReference type="EMBL" id="JBHUOP010000003">
    <property type="protein sequence ID" value="MFD2840443.1"/>
    <property type="molecule type" value="Genomic_DNA"/>
</dbReference>
<dbReference type="RefSeq" id="WP_377466284.1">
    <property type="nucleotide sequence ID" value="NZ_JBHUOP010000003.1"/>
</dbReference>
<gene>
    <name evidence="1" type="ORF">ACFSYH_07630</name>
</gene>
<name>A0ABW5XFE1_9MICO</name>
<dbReference type="Proteomes" id="UP001597391">
    <property type="component" value="Unassembled WGS sequence"/>
</dbReference>
<keyword evidence="2" id="KW-1185">Reference proteome</keyword>
<evidence type="ECO:0000313" key="1">
    <source>
        <dbReference type="EMBL" id="MFD2840443.1"/>
    </source>
</evidence>
<protein>
    <submittedName>
        <fullName evidence="1">Uncharacterized protein</fullName>
    </submittedName>
</protein>
<evidence type="ECO:0000313" key="2">
    <source>
        <dbReference type="Proteomes" id="UP001597391"/>
    </source>
</evidence>
<comment type="caution">
    <text evidence="1">The sequence shown here is derived from an EMBL/GenBank/DDBJ whole genome shotgun (WGS) entry which is preliminary data.</text>
</comment>
<accession>A0ABW5XFE1</accession>
<proteinExistence type="predicted"/>
<organism evidence="1 2">
    <name type="scientific">Populibacterium corticicola</name>
    <dbReference type="NCBI Taxonomy" id="1812826"/>
    <lineage>
        <taxon>Bacteria</taxon>
        <taxon>Bacillati</taxon>
        <taxon>Actinomycetota</taxon>
        <taxon>Actinomycetes</taxon>
        <taxon>Micrococcales</taxon>
        <taxon>Jonesiaceae</taxon>
        <taxon>Populibacterium</taxon>
    </lineage>
</organism>
<sequence>MPRTSRTLDINIYLDEDDQHYHLDVYSDITQSQIAHHAIVSLELGSYSDLPRALQCRIDQHGINLWFVPSTAPQYVRKLLLEHGVDWNKNPEDEPELTPEQLVHALEFQKLHEPLD</sequence>
<reference evidence="2" key="1">
    <citation type="journal article" date="2019" name="Int. J. Syst. Evol. Microbiol.">
        <title>The Global Catalogue of Microorganisms (GCM) 10K type strain sequencing project: providing services to taxonomists for standard genome sequencing and annotation.</title>
        <authorList>
            <consortium name="The Broad Institute Genomics Platform"/>
            <consortium name="The Broad Institute Genome Sequencing Center for Infectious Disease"/>
            <person name="Wu L."/>
            <person name="Ma J."/>
        </authorList>
    </citation>
    <scope>NUCLEOTIDE SEQUENCE [LARGE SCALE GENOMIC DNA]</scope>
    <source>
        <strain evidence="2">KCTC 33576</strain>
    </source>
</reference>